<protein>
    <submittedName>
        <fullName evidence="1">Uncharacterized protein</fullName>
    </submittedName>
</protein>
<reference evidence="1" key="1">
    <citation type="journal article" date="2021" name="Proc. Natl. Acad. Sci. U.S.A.">
        <title>A Catalog of Tens of Thousands of Viruses from Human Metagenomes Reveals Hidden Associations with Chronic Diseases.</title>
        <authorList>
            <person name="Tisza M.J."/>
            <person name="Buck C.B."/>
        </authorList>
    </citation>
    <scope>NUCLEOTIDE SEQUENCE</scope>
    <source>
        <strain evidence="1">CtUGR26</strain>
    </source>
</reference>
<dbReference type="InterPro" id="IPR045722">
    <property type="entry name" value="DUF6076"/>
</dbReference>
<dbReference type="Pfam" id="PF19553">
    <property type="entry name" value="DUF6076"/>
    <property type="match status" value="1"/>
</dbReference>
<sequence>MITREDELNIDFGLNTIFDGGKYRLVMAQSDDEYPIGGLICEYMRLTPMDIKAILMSCDGLEKEGTTDNYLDAFLQFHEKVNAEFPPVISTMIVLEFMNSADDWFRAVRENRVEEYVGIFGSSYDSVKQYIFEDTGCDSVGGDTVMQILLTSYLAFAEKYILTKAMFNQIMESTESDDESHTRGIEAFTAMYGNHMDMQHIDYRLILTENGFESLYTIKSSFSLLIFDMAHVINTEANIVKCKNCGHYFIPEGRSDAVYCSYPLRDNKDKTCKDVGAQVTRANKEKNDAATKEYRKVYMRYKMMTNRHPEDTDAAEKFEKLTSEVRDWRNRMAHGSATTDEFLAWLARF</sequence>
<name>A0A8S5Q991_9CAUD</name>
<dbReference type="EMBL" id="BK015602">
    <property type="protein sequence ID" value="DAE15325.1"/>
    <property type="molecule type" value="Genomic_DNA"/>
</dbReference>
<evidence type="ECO:0000313" key="1">
    <source>
        <dbReference type="EMBL" id="DAE15325.1"/>
    </source>
</evidence>
<organism evidence="1">
    <name type="scientific">Siphoviridae sp. ctUGR26</name>
    <dbReference type="NCBI Taxonomy" id="2825527"/>
    <lineage>
        <taxon>Viruses</taxon>
        <taxon>Duplodnaviria</taxon>
        <taxon>Heunggongvirae</taxon>
        <taxon>Uroviricota</taxon>
        <taxon>Caudoviricetes</taxon>
    </lineage>
</organism>
<proteinExistence type="predicted"/>
<accession>A0A8S5Q991</accession>